<dbReference type="Proteomes" id="UP000774617">
    <property type="component" value="Unassembled WGS sequence"/>
</dbReference>
<dbReference type="InterPro" id="IPR044861">
    <property type="entry name" value="IPNS-like_FE2OG_OXY"/>
</dbReference>
<sequence length="321" mass="36088">MELPSLDFLDFSTGNTDKRDSFSQKLAQQLQTCGFAVVHNHGVDKELLDEAFQWSRRFFDLPMRVKLKSLHPAESNPNRGYSFIGQENLAVLTRADRRAERCGELKESWDQVNSNNKSHPNLWEAAEELPGFREFMESFFHTLHDAELRLLDAIAAGLNLPADIFAPLHTDGVDEFRLLHYPAVTADDMAANTRTSEHTDLGTITLLFQDSTGGLEVEDQSTSGVFHPICAASPAMIINVGDSLQRWTNGLLKSAYHRVTVPKSAANDAVIPARYSIAFFAKPNSGVLLQPFPQFVSEEHPSKYEKLTVDEYHHQKRAQVY</sequence>
<name>A0ABQ8G9D6_9PEZI</name>
<evidence type="ECO:0000313" key="5">
    <source>
        <dbReference type="Proteomes" id="UP000774617"/>
    </source>
</evidence>
<dbReference type="InterPro" id="IPR005123">
    <property type="entry name" value="Oxoglu/Fe-dep_dioxygenase_dom"/>
</dbReference>
<dbReference type="SUPFAM" id="SSF51197">
    <property type="entry name" value="Clavaminate synthase-like"/>
    <property type="match status" value="1"/>
</dbReference>
<feature type="domain" description="Fe2OG dioxygenase" evidence="3">
    <location>
        <begin position="172"/>
        <end position="283"/>
    </location>
</feature>
<dbReference type="Pfam" id="PF03171">
    <property type="entry name" value="2OG-FeII_Oxy"/>
    <property type="match status" value="1"/>
</dbReference>
<keyword evidence="2" id="KW-0560">Oxidoreductase</keyword>
<evidence type="ECO:0000313" key="4">
    <source>
        <dbReference type="EMBL" id="KAH7048286.1"/>
    </source>
</evidence>
<keyword evidence="2" id="KW-0479">Metal-binding</keyword>
<keyword evidence="5" id="KW-1185">Reference proteome</keyword>
<evidence type="ECO:0000256" key="1">
    <source>
        <dbReference type="ARBA" id="ARBA00008056"/>
    </source>
</evidence>
<accession>A0ABQ8G9D6</accession>
<evidence type="ECO:0000256" key="2">
    <source>
        <dbReference type="RuleBase" id="RU003682"/>
    </source>
</evidence>
<dbReference type="InterPro" id="IPR050231">
    <property type="entry name" value="Iron_ascorbate_oxido_reductase"/>
</dbReference>
<gene>
    <name evidence="4" type="ORF">B0J12DRAFT_110103</name>
</gene>
<comment type="caution">
    <text evidence="4">The sequence shown here is derived from an EMBL/GenBank/DDBJ whole genome shotgun (WGS) entry which is preliminary data.</text>
</comment>
<dbReference type="Pfam" id="PF14226">
    <property type="entry name" value="DIOX_N"/>
    <property type="match status" value="1"/>
</dbReference>
<dbReference type="EMBL" id="JAGTJR010000015">
    <property type="protein sequence ID" value="KAH7048286.1"/>
    <property type="molecule type" value="Genomic_DNA"/>
</dbReference>
<comment type="similarity">
    <text evidence="1 2">Belongs to the iron/ascorbate-dependent oxidoreductase family.</text>
</comment>
<keyword evidence="2" id="KW-0408">Iron</keyword>
<organism evidence="4 5">
    <name type="scientific">Macrophomina phaseolina</name>
    <dbReference type="NCBI Taxonomy" id="35725"/>
    <lineage>
        <taxon>Eukaryota</taxon>
        <taxon>Fungi</taxon>
        <taxon>Dikarya</taxon>
        <taxon>Ascomycota</taxon>
        <taxon>Pezizomycotina</taxon>
        <taxon>Dothideomycetes</taxon>
        <taxon>Dothideomycetes incertae sedis</taxon>
        <taxon>Botryosphaeriales</taxon>
        <taxon>Botryosphaeriaceae</taxon>
        <taxon>Macrophomina</taxon>
    </lineage>
</organism>
<dbReference type="PROSITE" id="PS51471">
    <property type="entry name" value="FE2OG_OXY"/>
    <property type="match status" value="1"/>
</dbReference>
<dbReference type="InterPro" id="IPR027443">
    <property type="entry name" value="IPNS-like_sf"/>
</dbReference>
<dbReference type="Gene3D" id="2.60.120.330">
    <property type="entry name" value="B-lactam Antibiotic, Isopenicillin N Synthase, Chain"/>
    <property type="match status" value="1"/>
</dbReference>
<evidence type="ECO:0000259" key="3">
    <source>
        <dbReference type="PROSITE" id="PS51471"/>
    </source>
</evidence>
<reference evidence="4 5" key="1">
    <citation type="journal article" date="2021" name="Nat. Commun.">
        <title>Genetic determinants of endophytism in the Arabidopsis root mycobiome.</title>
        <authorList>
            <person name="Mesny F."/>
            <person name="Miyauchi S."/>
            <person name="Thiergart T."/>
            <person name="Pickel B."/>
            <person name="Atanasova L."/>
            <person name="Karlsson M."/>
            <person name="Huettel B."/>
            <person name="Barry K.W."/>
            <person name="Haridas S."/>
            <person name="Chen C."/>
            <person name="Bauer D."/>
            <person name="Andreopoulos W."/>
            <person name="Pangilinan J."/>
            <person name="LaButti K."/>
            <person name="Riley R."/>
            <person name="Lipzen A."/>
            <person name="Clum A."/>
            <person name="Drula E."/>
            <person name="Henrissat B."/>
            <person name="Kohler A."/>
            <person name="Grigoriev I.V."/>
            <person name="Martin F.M."/>
            <person name="Hacquard S."/>
        </authorList>
    </citation>
    <scope>NUCLEOTIDE SEQUENCE [LARGE SCALE GENOMIC DNA]</scope>
    <source>
        <strain evidence="4 5">MPI-SDFR-AT-0080</strain>
    </source>
</reference>
<proteinExistence type="inferred from homology"/>
<dbReference type="InterPro" id="IPR026992">
    <property type="entry name" value="DIOX_N"/>
</dbReference>
<protein>
    <recommendedName>
        <fullName evidence="3">Fe2OG dioxygenase domain-containing protein</fullName>
    </recommendedName>
</protein>
<dbReference type="PANTHER" id="PTHR47990">
    <property type="entry name" value="2-OXOGLUTARATE (2OG) AND FE(II)-DEPENDENT OXYGENASE SUPERFAMILY PROTEIN-RELATED"/>
    <property type="match status" value="1"/>
</dbReference>